<dbReference type="RefSeq" id="WP_132341012.1">
    <property type="nucleotide sequence ID" value="NZ_SMJZ01000274.1"/>
</dbReference>
<evidence type="ECO:0000313" key="3">
    <source>
        <dbReference type="Proteomes" id="UP000295157"/>
    </source>
</evidence>
<proteinExistence type="predicted"/>
<organism evidence="2 3">
    <name type="scientific">Nonomuraea longispora</name>
    <dbReference type="NCBI Taxonomy" id="1848320"/>
    <lineage>
        <taxon>Bacteria</taxon>
        <taxon>Bacillati</taxon>
        <taxon>Actinomycetota</taxon>
        <taxon>Actinomycetes</taxon>
        <taxon>Streptosporangiales</taxon>
        <taxon>Streptosporangiaceae</taxon>
        <taxon>Nonomuraea</taxon>
    </lineage>
</organism>
<gene>
    <name evidence="2" type="ORF">E1267_40265</name>
</gene>
<evidence type="ECO:0000256" key="1">
    <source>
        <dbReference type="SAM" id="MobiDB-lite"/>
    </source>
</evidence>
<dbReference type="AlphaFoldDB" id="A0A4R4MUE2"/>
<dbReference type="EMBL" id="SMJZ01000274">
    <property type="protein sequence ID" value="TDB97081.1"/>
    <property type="molecule type" value="Genomic_DNA"/>
</dbReference>
<accession>A0A4R4MUE2</accession>
<comment type="caution">
    <text evidence="2">The sequence shown here is derived from an EMBL/GenBank/DDBJ whole genome shotgun (WGS) entry which is preliminary data.</text>
</comment>
<keyword evidence="3" id="KW-1185">Reference proteome</keyword>
<protein>
    <submittedName>
        <fullName evidence="2">Uncharacterized protein</fullName>
    </submittedName>
</protein>
<evidence type="ECO:0000313" key="2">
    <source>
        <dbReference type="EMBL" id="TDB97081.1"/>
    </source>
</evidence>
<name>A0A4R4MUE2_9ACTN</name>
<sequence length="333" mass="35936">MNGVTLGGDPRRLITHLALYGLAAICADAGHTGLRLSWTPGMSPRAHLDISPQIVGPIVQAHAQNRGWVREIIALSGTARGLMSPRLSGIPDDDGWQHLQTRRHQVIDSLTTVGADLDLRMLGALGEPCYWRFDRKGKRLQDDAASRLEMQPRNTGAEFVGTRLNKIAQAVAARTPDQILHGLLGDQIHDEAAGNAPDSRSATGLDVPGPADNAVVWGALWGISQIPLALQTTRGAALTSASTHPDRPEHFAVPMWRTRWHPARLRTILTSRQLTAATAAFVHGRPPEDGLMRWLSARGLTAIIIFPVTITGSDKAPERRAGTGQLHPIGSPQ</sequence>
<dbReference type="OrthoDB" id="3251267at2"/>
<reference evidence="2 3" key="1">
    <citation type="submission" date="2019-02" db="EMBL/GenBank/DDBJ databases">
        <title>Draft genome sequences of novel Actinobacteria.</title>
        <authorList>
            <person name="Sahin N."/>
            <person name="Ay H."/>
            <person name="Saygin H."/>
        </authorList>
    </citation>
    <scope>NUCLEOTIDE SEQUENCE [LARGE SCALE GENOMIC DNA]</scope>
    <source>
        <strain evidence="2 3">KC201</strain>
    </source>
</reference>
<dbReference type="Proteomes" id="UP000295157">
    <property type="component" value="Unassembled WGS sequence"/>
</dbReference>
<feature type="region of interest" description="Disordered" evidence="1">
    <location>
        <begin position="314"/>
        <end position="333"/>
    </location>
</feature>